<dbReference type="Pfam" id="PF08298">
    <property type="entry name" value="AAA_PrkA"/>
    <property type="match status" value="1"/>
</dbReference>
<evidence type="ECO:0000259" key="1">
    <source>
        <dbReference type="SMART" id="SM00763"/>
    </source>
</evidence>
<dbReference type="SUPFAM" id="SSF52540">
    <property type="entry name" value="P-loop containing nucleoside triphosphate hydrolases"/>
    <property type="match status" value="1"/>
</dbReference>
<dbReference type="InterPro" id="IPR016230">
    <property type="entry name" value="PrkA/YeaG"/>
</dbReference>
<gene>
    <name evidence="2" type="ORF">MTY_1566</name>
</gene>
<dbReference type="SMART" id="SM00763">
    <property type="entry name" value="AAA_PrkA"/>
    <property type="match status" value="1"/>
</dbReference>
<dbReference type="Gene3D" id="3.40.50.300">
    <property type="entry name" value="P-loop containing nucleotide triphosphate hydrolases"/>
    <property type="match status" value="1"/>
</dbReference>
<dbReference type="EMBL" id="DF238840">
    <property type="protein sequence ID" value="GAF26227.1"/>
    <property type="molecule type" value="Genomic_DNA"/>
</dbReference>
<dbReference type="PANTHER" id="PTHR30267:SF2">
    <property type="entry name" value="PROTEIN PRKA"/>
    <property type="match status" value="1"/>
</dbReference>
<dbReference type="Proteomes" id="UP000063718">
    <property type="component" value="Unassembled WGS sequence"/>
</dbReference>
<protein>
    <submittedName>
        <fullName evidence="2">Putative Ser protein kinase</fullName>
    </submittedName>
</protein>
<dbReference type="InterPro" id="IPR010650">
    <property type="entry name" value="PrkA_C"/>
</dbReference>
<accession>A0A0S6UEP0</accession>
<dbReference type="AlphaFoldDB" id="A0A0S6UEP0"/>
<proteinExistence type="predicted"/>
<dbReference type="InterPro" id="IPR027417">
    <property type="entry name" value="P-loop_NTPase"/>
</dbReference>
<keyword evidence="2" id="KW-0808">Transferase</keyword>
<reference evidence="2" key="1">
    <citation type="journal article" date="2014" name="Gene">
        <title>Genome-guided analysis of transformation efficiency and carbon dioxide assimilation by Moorella thermoacetica Y72.</title>
        <authorList>
            <person name="Tsukahara K."/>
            <person name="Kita A."/>
            <person name="Nakashimada Y."/>
            <person name="Hoshino T."/>
            <person name="Murakami K."/>
        </authorList>
    </citation>
    <scope>NUCLEOTIDE SEQUENCE [LARGE SCALE GENOMIC DNA]</scope>
    <source>
        <strain evidence="2">Y72</strain>
    </source>
</reference>
<dbReference type="PIRSF" id="PIRSF000549">
    <property type="entry name" value="Ser_prot_kin"/>
    <property type="match status" value="1"/>
</dbReference>
<organism evidence="2">
    <name type="scientific">Moorella thermoacetica Y72</name>
    <dbReference type="NCBI Taxonomy" id="1325331"/>
    <lineage>
        <taxon>Bacteria</taxon>
        <taxon>Bacillati</taxon>
        <taxon>Bacillota</taxon>
        <taxon>Clostridia</taxon>
        <taxon>Neomoorellales</taxon>
        <taxon>Neomoorellaceae</taxon>
        <taxon>Neomoorella</taxon>
    </lineage>
</organism>
<feature type="domain" description="PrkA AAA" evidence="1">
    <location>
        <begin position="69"/>
        <end position="418"/>
    </location>
</feature>
<dbReference type="InterPro" id="IPR013153">
    <property type="entry name" value="Prk_AAA"/>
</dbReference>
<evidence type="ECO:0000313" key="2">
    <source>
        <dbReference type="EMBL" id="GAF26227.1"/>
    </source>
</evidence>
<dbReference type="GO" id="GO:0004672">
    <property type="term" value="F:protein kinase activity"/>
    <property type="evidence" value="ECO:0007669"/>
    <property type="project" value="InterPro"/>
</dbReference>
<dbReference type="PANTHER" id="PTHR30267">
    <property type="entry name" value="PROTEIN KINASE PRKA"/>
    <property type="match status" value="1"/>
</dbReference>
<keyword evidence="2" id="KW-0418">Kinase</keyword>
<name>A0A0S6UEP0_NEOTH</name>
<sequence length="678" mass="77767">MPMQLLSFGLSSVFPASVSSLLFRGTPSYYIILPLITACIFTGKEEEPVEILQRLEEYRQEARKLHWEGTFAEYLKMVIANPKLARLAHARIYDMIAGYGVEEIDGVKHYRFFEGEIFGLERTLEKLVEEYFHSAARRLDVRKRILLLMGPVSGGKSTIVTMLKRGLEKYSQTDAGALYAIKGCPMHEEPLHLIPRELRPELQKEYGIYIEGNLCPVCQLMVEEKYEGRVEEVPVERIILSEEKRVGIGTFSPSDPKSQDIAELTGSIDFSTIAEYGSESDPRAYRFDGELNKANRGMMEFQEMLKCDEKFLYNLLSLSQEGNFKAGRFALISADEMIIAHTNEAEYRAFISNPKNEALQSRIMVIPIPYNLKVREEVKIYQKLIRQSDIDVHIAPYALQAAAIFSILSRLKESKKQGMDLLKKMKLYDGEDVEGFKQKDVLELMNEAEAEGMSGVDPRYVINRISSALITADTRCINALDILRALKDGLDQHPSITREEKERLINFIAMARQEYDEYAKKEVQRAFVYSYEESARALFNNYLDNVEAFVNKTKVRDPITDEELDPDEKLMRSIEEQIGVTENAKKSFREEILIRLSSYARKGKTFDFNSHERLREAIEKKLFADMKDIVKITTSTRTPDPEQLKRINAVIDRLISQHGYCPICANELLKYTGSLLNR</sequence>
<dbReference type="Pfam" id="PF06798">
    <property type="entry name" value="PrkA"/>
    <property type="match status" value="1"/>
</dbReference>